<feature type="domain" description="PLD phosphodiesterase" evidence="6">
    <location>
        <begin position="408"/>
        <end position="435"/>
    </location>
</feature>
<keyword evidence="4" id="KW-0964">Secreted</keyword>
<evidence type="ECO:0000313" key="8">
    <source>
        <dbReference type="Proteomes" id="UP000221860"/>
    </source>
</evidence>
<dbReference type="CDD" id="cd09113">
    <property type="entry name" value="PLDc_ymdC_like_2"/>
    <property type="match status" value="1"/>
</dbReference>
<dbReference type="CDD" id="cd09111">
    <property type="entry name" value="PLDc_ymdC_like_1"/>
    <property type="match status" value="1"/>
</dbReference>
<comment type="function">
    <text evidence="1">Could be a virulence factor.</text>
</comment>
<dbReference type="SUPFAM" id="SSF56024">
    <property type="entry name" value="Phospholipase D/nuclease"/>
    <property type="match status" value="2"/>
</dbReference>
<keyword evidence="8" id="KW-1185">Reference proteome</keyword>
<protein>
    <recommendedName>
        <fullName evidence="3">Phospholipase D</fullName>
    </recommendedName>
    <alternativeName>
        <fullName evidence="5">Choline phosphatase</fullName>
    </alternativeName>
</protein>
<dbReference type="Proteomes" id="UP000221860">
    <property type="component" value="Unassembled WGS sequence"/>
</dbReference>
<gene>
    <name evidence="7" type="ORF">CJ301_07765</name>
</gene>
<evidence type="ECO:0000259" key="6">
    <source>
        <dbReference type="PROSITE" id="PS50035"/>
    </source>
</evidence>
<accession>A0A2G1MHC2</accession>
<organism evidence="7 8">
    <name type="scientific">Limimaricola cinnabarinus</name>
    <dbReference type="NCBI Taxonomy" id="1125964"/>
    <lineage>
        <taxon>Bacteria</taxon>
        <taxon>Pseudomonadati</taxon>
        <taxon>Pseudomonadota</taxon>
        <taxon>Alphaproteobacteria</taxon>
        <taxon>Rhodobacterales</taxon>
        <taxon>Paracoccaceae</taxon>
        <taxon>Limimaricola</taxon>
    </lineage>
</organism>
<name>A0A2G1MHC2_9RHOB</name>
<dbReference type="OrthoDB" id="9814092at2"/>
<dbReference type="GO" id="GO:0032049">
    <property type="term" value="P:cardiolipin biosynthetic process"/>
    <property type="evidence" value="ECO:0007669"/>
    <property type="project" value="UniProtKB-ARBA"/>
</dbReference>
<dbReference type="EMBL" id="NQWH01000009">
    <property type="protein sequence ID" value="PHP28094.1"/>
    <property type="molecule type" value="Genomic_DNA"/>
</dbReference>
<evidence type="ECO:0000256" key="2">
    <source>
        <dbReference type="ARBA" id="ARBA00004613"/>
    </source>
</evidence>
<dbReference type="AlphaFoldDB" id="A0A2G1MHC2"/>
<evidence type="ECO:0000256" key="5">
    <source>
        <dbReference type="ARBA" id="ARBA00029594"/>
    </source>
</evidence>
<dbReference type="Pfam" id="PF13091">
    <property type="entry name" value="PLDc_2"/>
    <property type="match status" value="2"/>
</dbReference>
<comment type="caution">
    <text evidence="7">The sequence shown here is derived from an EMBL/GenBank/DDBJ whole genome shotgun (WGS) entry which is preliminary data.</text>
</comment>
<dbReference type="Gene3D" id="3.30.870.10">
    <property type="entry name" value="Endonuclease Chain A"/>
    <property type="match status" value="2"/>
</dbReference>
<dbReference type="SMART" id="SM00155">
    <property type="entry name" value="PLDc"/>
    <property type="match status" value="2"/>
</dbReference>
<dbReference type="PANTHER" id="PTHR21248">
    <property type="entry name" value="CARDIOLIPIN SYNTHASE"/>
    <property type="match status" value="1"/>
</dbReference>
<dbReference type="PANTHER" id="PTHR21248:SF12">
    <property type="entry name" value="CARDIOLIPIN SYNTHASE C"/>
    <property type="match status" value="1"/>
</dbReference>
<comment type="subcellular location">
    <subcellularLocation>
        <location evidence="2">Secreted</location>
    </subcellularLocation>
</comment>
<proteinExistence type="predicted"/>
<dbReference type="InterPro" id="IPR025202">
    <property type="entry name" value="PLD-like_dom"/>
</dbReference>
<evidence type="ECO:0000256" key="3">
    <source>
        <dbReference type="ARBA" id="ARBA00018392"/>
    </source>
</evidence>
<dbReference type="GO" id="GO:0005576">
    <property type="term" value="C:extracellular region"/>
    <property type="evidence" value="ECO:0007669"/>
    <property type="project" value="UniProtKB-SubCell"/>
</dbReference>
<feature type="domain" description="PLD phosphodiesterase" evidence="6">
    <location>
        <begin position="170"/>
        <end position="197"/>
    </location>
</feature>
<evidence type="ECO:0000256" key="1">
    <source>
        <dbReference type="ARBA" id="ARBA00003145"/>
    </source>
</evidence>
<dbReference type="GO" id="GO:0030572">
    <property type="term" value="F:phosphatidyltransferase activity"/>
    <property type="evidence" value="ECO:0007669"/>
    <property type="project" value="UniProtKB-ARBA"/>
</dbReference>
<dbReference type="RefSeq" id="WP_099276004.1">
    <property type="nucleotide sequence ID" value="NZ_KZ304955.1"/>
</dbReference>
<evidence type="ECO:0000256" key="4">
    <source>
        <dbReference type="ARBA" id="ARBA00022525"/>
    </source>
</evidence>
<sequence length="514" mass="55266">MIAMLRVLLAAVLLGAVAIIAARLLFALPAAGDRPDTVALPPATSGPLAEALAPREARHEGLTGIAPLSNGADAFAARILLADTATVSIDAQYYIWHGDLTGTLLLDALMRAAERGVRVRLLLDDNGTSGLDAEIAALAAHPNAELRLYNPFNLRGAFKTLSYAFDFFRLNRRMHNKSFIVDGRAAILGGRNVGDEYFGTGPTPLYIDLDVLAVGAIVPQVAADFDRYWSARAVHPAGAVVGPHEGGDPVGRRLAAFRDDPQMAEYRKILQESRIVSDLRAGQLDLEWTTALLVSDDPVKGEGAVPREDLLASRLRRAVGDIESRFDGVSPYFVPGTAGVAAFAALERRGVTVRMLTNSLEATDVLPVHAGYAKRRKDMLKSGVALFELRRQAAPAAPAEHPGPFGSSGSSLHAKTFAVDGRRIFVGSFNFDPRSTMLNTEMGLLIDSPRMARGLHSAFDEGLNGLALRVERQDGHLVWTDPQTGAVRATEPGTSILRRVALTIIGWLPVEWLL</sequence>
<reference evidence="7 8" key="1">
    <citation type="submission" date="2017-08" db="EMBL/GenBank/DDBJ databases">
        <title>Draft Genome Sequence of Loktanella cinnabarina Strain XM1, Isolated from Coastal Surface Water.</title>
        <authorList>
            <person name="Ma R."/>
            <person name="Wang J."/>
            <person name="Wang Q."/>
            <person name="Ma Z."/>
            <person name="Li J."/>
            <person name="Chen L."/>
        </authorList>
    </citation>
    <scope>NUCLEOTIDE SEQUENCE [LARGE SCALE GENOMIC DNA]</scope>
    <source>
        <strain evidence="7 8">XM1</strain>
    </source>
</reference>
<dbReference type="PROSITE" id="PS50035">
    <property type="entry name" value="PLD"/>
    <property type="match status" value="2"/>
</dbReference>
<evidence type="ECO:0000313" key="7">
    <source>
        <dbReference type="EMBL" id="PHP28094.1"/>
    </source>
</evidence>
<dbReference type="InterPro" id="IPR001736">
    <property type="entry name" value="PLipase_D/transphosphatidylase"/>
</dbReference>